<dbReference type="AlphaFoldDB" id="A0A2I2L2W6"/>
<name>A0A2I2L2W6_9ACTN</name>
<evidence type="ECO:0000313" key="2">
    <source>
        <dbReference type="Proteomes" id="UP000234331"/>
    </source>
</evidence>
<evidence type="ECO:0000313" key="1">
    <source>
        <dbReference type="EMBL" id="SNQ52245.1"/>
    </source>
</evidence>
<organism evidence="1 2">
    <name type="scientific">Frankia canadensis</name>
    <dbReference type="NCBI Taxonomy" id="1836972"/>
    <lineage>
        <taxon>Bacteria</taxon>
        <taxon>Bacillati</taxon>
        <taxon>Actinomycetota</taxon>
        <taxon>Actinomycetes</taxon>
        <taxon>Frankiales</taxon>
        <taxon>Frankiaceae</taxon>
        <taxon>Frankia</taxon>
    </lineage>
</organism>
<dbReference type="Proteomes" id="UP000234331">
    <property type="component" value="Unassembled WGS sequence"/>
</dbReference>
<gene>
    <name evidence="1" type="ORF">FRACA_980008</name>
</gene>
<proteinExistence type="predicted"/>
<sequence length="90" mass="9399">MKADLSRTSHCQVIWGESRYRRYPPAAGGGRRGTGDAAAAVGQPAQATLAVRPCWRAPANGPRSQLASSDSSLLFGSARQSVWSGGVSAR</sequence>
<protein>
    <submittedName>
        <fullName evidence="1">Uncharacterized protein</fullName>
    </submittedName>
</protein>
<keyword evidence="2" id="KW-1185">Reference proteome</keyword>
<accession>A0A2I2L2W6</accession>
<reference evidence="1 2" key="1">
    <citation type="submission" date="2017-06" db="EMBL/GenBank/DDBJ databases">
        <authorList>
            <person name="Kim H.J."/>
            <person name="Triplett B.A."/>
        </authorList>
    </citation>
    <scope>NUCLEOTIDE SEQUENCE [LARGE SCALE GENOMIC DNA]</scope>
    <source>
        <strain evidence="1">FRACA_ARgP5</strain>
    </source>
</reference>
<dbReference type="EMBL" id="FZMO01000567">
    <property type="protein sequence ID" value="SNQ52245.1"/>
    <property type="molecule type" value="Genomic_DNA"/>
</dbReference>